<evidence type="ECO:0000256" key="1">
    <source>
        <dbReference type="SAM" id="Phobius"/>
    </source>
</evidence>
<keyword evidence="1" id="KW-1133">Transmembrane helix</keyword>
<evidence type="ECO:0000313" key="2">
    <source>
        <dbReference type="EMBL" id="AIU70381.1"/>
    </source>
</evidence>
<name>A0A097QV78_9EURY</name>
<dbReference type="Proteomes" id="UP000029980">
    <property type="component" value="Chromosome"/>
</dbReference>
<gene>
    <name evidence="2" type="ORF">TEU_08580</name>
</gene>
<feature type="transmembrane region" description="Helical" evidence="1">
    <location>
        <begin position="12"/>
        <end position="30"/>
    </location>
</feature>
<keyword evidence="1" id="KW-0472">Membrane</keyword>
<keyword evidence="3" id="KW-1185">Reference proteome</keyword>
<organism evidence="2 3">
    <name type="scientific">Thermococcus eurythermalis</name>
    <dbReference type="NCBI Taxonomy" id="1505907"/>
    <lineage>
        <taxon>Archaea</taxon>
        <taxon>Methanobacteriati</taxon>
        <taxon>Methanobacteriota</taxon>
        <taxon>Thermococci</taxon>
        <taxon>Thermococcales</taxon>
        <taxon>Thermococcaceae</taxon>
        <taxon>Thermococcus</taxon>
    </lineage>
</organism>
<dbReference type="HOGENOM" id="CLU_205638_2_0_2"/>
<dbReference type="STRING" id="1505907.TEU_08580"/>
<dbReference type="GeneID" id="25153488"/>
<dbReference type="RefSeq" id="WP_050003351.1">
    <property type="nucleotide sequence ID" value="NZ_CP008887.1"/>
</dbReference>
<accession>A0A097QV78</accession>
<sequence>MKRSAQASIEYVFMVAIALVLILLFLRTFFDPRTGTVRKVGKFQNDTEAKISDEMDKVINEQD</sequence>
<dbReference type="EMBL" id="CP008887">
    <property type="protein sequence ID" value="AIU70381.1"/>
    <property type="molecule type" value="Genomic_DNA"/>
</dbReference>
<reference evidence="2 3" key="1">
    <citation type="journal article" date="2015" name="Int. J. Syst. Evol. Microbiol.">
        <title>Thermococcus eurythermalis sp. nov., a conditional piezophilic hyperthermophilic archaeon with a wide temperature range isolated from an oil-immersed chimney in the Guaymas Basin.</title>
        <authorList>
            <person name="Zhao W."/>
            <person name="Zeng X."/>
            <person name="Xiao X."/>
        </authorList>
    </citation>
    <scope>NUCLEOTIDE SEQUENCE [LARGE SCALE GENOMIC DNA]</scope>
    <source>
        <strain evidence="2 3">A501</strain>
    </source>
</reference>
<protein>
    <submittedName>
        <fullName evidence="2">Uncharacterized protein</fullName>
    </submittedName>
</protein>
<keyword evidence="1" id="KW-0812">Transmembrane</keyword>
<evidence type="ECO:0000313" key="3">
    <source>
        <dbReference type="Proteomes" id="UP000029980"/>
    </source>
</evidence>
<dbReference type="KEGG" id="teu:TEU_08580"/>
<dbReference type="AlphaFoldDB" id="A0A097QV78"/>
<proteinExistence type="predicted"/>
<dbReference type="OrthoDB" id="102098at2157"/>